<dbReference type="GeneID" id="113503801"/>
<dbReference type="InParanoid" id="A0A7E5WLS1"/>
<keyword evidence="2" id="KW-1185">Reference proteome</keyword>
<feature type="signal peptide" evidence="1">
    <location>
        <begin position="1"/>
        <end position="19"/>
    </location>
</feature>
<dbReference type="Proteomes" id="UP000322000">
    <property type="component" value="Chromosome 20"/>
</dbReference>
<gene>
    <name evidence="3" type="primary">LOC113503801</name>
</gene>
<organism evidence="2 3">
    <name type="scientific">Trichoplusia ni</name>
    <name type="common">Cabbage looper</name>
    <dbReference type="NCBI Taxonomy" id="7111"/>
    <lineage>
        <taxon>Eukaryota</taxon>
        <taxon>Metazoa</taxon>
        <taxon>Ecdysozoa</taxon>
        <taxon>Arthropoda</taxon>
        <taxon>Hexapoda</taxon>
        <taxon>Insecta</taxon>
        <taxon>Pterygota</taxon>
        <taxon>Neoptera</taxon>
        <taxon>Endopterygota</taxon>
        <taxon>Lepidoptera</taxon>
        <taxon>Glossata</taxon>
        <taxon>Ditrysia</taxon>
        <taxon>Noctuoidea</taxon>
        <taxon>Noctuidae</taxon>
        <taxon>Plusiinae</taxon>
        <taxon>Trichoplusia</taxon>
    </lineage>
</organism>
<dbReference type="AlphaFoldDB" id="A0A7E5WLS1"/>
<evidence type="ECO:0000313" key="2">
    <source>
        <dbReference type="Proteomes" id="UP000322000"/>
    </source>
</evidence>
<proteinExistence type="predicted"/>
<dbReference type="KEGG" id="tnl:113503801"/>
<evidence type="ECO:0000313" key="3">
    <source>
        <dbReference type="RefSeq" id="XP_026741700.1"/>
    </source>
</evidence>
<dbReference type="RefSeq" id="XP_026741700.1">
    <property type="nucleotide sequence ID" value="XM_026885899.1"/>
</dbReference>
<dbReference type="OrthoDB" id="7416127at2759"/>
<reference evidence="3" key="1">
    <citation type="submission" date="2025-08" db="UniProtKB">
        <authorList>
            <consortium name="RefSeq"/>
        </authorList>
    </citation>
    <scope>IDENTIFICATION</scope>
</reference>
<sequence>MLRYFYLLSLLLCIELSISYNYLDELTERNLNKFGRNVRRDRERKVRRSKERKSLIRQEYDYDRSPVEFDVASFIQPEEEAVEDDESFRHRNKKRRRTSKSFDYGAMIGFNVDEGNRKREKSPDYLNIGDSNPDLNMNPPLFKDAINPKHVNYNSLDDLHSEKYGHEKFRNIYKDDLLMDQNVVHNHEKKCTLKHIKFPFFSHNKSEITKPKRNKKRKLFCFNCPKKDEHRLKIPDFNKISEDPVIQFKVKRSYEQKLCPSCRKLFVSGMDPNERRKKTPKRIIHNSRQYYQTNFPEVRLKEDVKSIRKNVAFSEGAALDDGDRKRRGVEADRERQLKELEAVQRKVDSVEVVVPTFDKPSET</sequence>
<evidence type="ECO:0000256" key="1">
    <source>
        <dbReference type="SAM" id="SignalP"/>
    </source>
</evidence>
<accession>A0A7E5WLS1</accession>
<feature type="chain" id="PRO_5028905768" evidence="1">
    <location>
        <begin position="20"/>
        <end position="363"/>
    </location>
</feature>
<keyword evidence="1" id="KW-0732">Signal</keyword>
<name>A0A7E5WLS1_TRINI</name>
<protein>
    <submittedName>
        <fullName evidence="3">Uncharacterized protein LOC113503801 isoform X1</fullName>
    </submittedName>
</protein>